<accession>A0A6M1QPU7</accession>
<keyword evidence="1" id="KW-0472">Membrane</keyword>
<evidence type="ECO:0000313" key="3">
    <source>
        <dbReference type="Proteomes" id="UP000483261"/>
    </source>
</evidence>
<dbReference type="RefSeq" id="WP_165109444.1">
    <property type="nucleotide sequence ID" value="NZ_JAALAA010000002.1"/>
</dbReference>
<evidence type="ECO:0000256" key="1">
    <source>
        <dbReference type="SAM" id="Phobius"/>
    </source>
</evidence>
<feature type="transmembrane region" description="Helical" evidence="1">
    <location>
        <begin position="7"/>
        <end position="24"/>
    </location>
</feature>
<proteinExistence type="predicted"/>
<feature type="transmembrane region" description="Helical" evidence="1">
    <location>
        <begin position="36"/>
        <end position="56"/>
    </location>
</feature>
<dbReference type="InterPro" id="IPR021517">
    <property type="entry name" value="DUF3180"/>
</dbReference>
<feature type="transmembrane region" description="Helical" evidence="1">
    <location>
        <begin position="77"/>
        <end position="101"/>
    </location>
</feature>
<organism evidence="2 3">
    <name type="scientific">Nocardioides turkmenicus</name>
    <dbReference type="NCBI Taxonomy" id="2711220"/>
    <lineage>
        <taxon>Bacteria</taxon>
        <taxon>Bacillati</taxon>
        <taxon>Actinomycetota</taxon>
        <taxon>Actinomycetes</taxon>
        <taxon>Propionibacteriales</taxon>
        <taxon>Nocardioidaceae</taxon>
        <taxon>Nocardioides</taxon>
    </lineage>
</organism>
<sequence>MSGGAITAWAVIGIVGGWLAHPVLESWRGVAPVVTWAQPVVLLLIAATLGVTAWITHRQLQVRGERIEAHQAVNRLVLARACTLVGALLAGGYLGYAVSWLGYDANTAAGERLVRSTLAAVAGIAIVIASRLLEHACRVRKQDEN</sequence>
<evidence type="ECO:0000313" key="2">
    <source>
        <dbReference type="EMBL" id="NGN91673.1"/>
    </source>
</evidence>
<dbReference type="Proteomes" id="UP000483261">
    <property type="component" value="Unassembled WGS sequence"/>
</dbReference>
<reference evidence="2 3" key="1">
    <citation type="submission" date="2020-02" db="EMBL/GenBank/DDBJ databases">
        <title>Whole-genome analyses of novel actinobacteria.</title>
        <authorList>
            <person name="Sahin N."/>
        </authorList>
    </citation>
    <scope>NUCLEOTIDE SEQUENCE [LARGE SCALE GENOMIC DNA]</scope>
    <source>
        <strain evidence="2 3">KC13</strain>
    </source>
</reference>
<keyword evidence="1" id="KW-1133">Transmembrane helix</keyword>
<keyword evidence="1" id="KW-0812">Transmembrane</keyword>
<name>A0A6M1QPU7_9ACTN</name>
<dbReference type="EMBL" id="JAALAA010000002">
    <property type="protein sequence ID" value="NGN91673.1"/>
    <property type="molecule type" value="Genomic_DNA"/>
</dbReference>
<comment type="caution">
    <text evidence="2">The sequence shown here is derived from an EMBL/GenBank/DDBJ whole genome shotgun (WGS) entry which is preliminary data.</text>
</comment>
<dbReference type="Pfam" id="PF11377">
    <property type="entry name" value="DUF3180"/>
    <property type="match status" value="1"/>
</dbReference>
<protein>
    <submittedName>
        <fullName evidence="2">DUF3180 domain-containing protein</fullName>
    </submittedName>
</protein>
<gene>
    <name evidence="2" type="ORF">G5C66_02820</name>
</gene>
<keyword evidence="3" id="KW-1185">Reference proteome</keyword>
<dbReference type="AlphaFoldDB" id="A0A6M1QPU7"/>
<feature type="transmembrane region" description="Helical" evidence="1">
    <location>
        <begin position="113"/>
        <end position="133"/>
    </location>
</feature>